<organism evidence="1 2">
    <name type="scientific">Yinghuangia aomiensis</name>
    <dbReference type="NCBI Taxonomy" id="676205"/>
    <lineage>
        <taxon>Bacteria</taxon>
        <taxon>Bacillati</taxon>
        <taxon>Actinomycetota</taxon>
        <taxon>Actinomycetes</taxon>
        <taxon>Kitasatosporales</taxon>
        <taxon>Streptomycetaceae</taxon>
        <taxon>Yinghuangia</taxon>
    </lineage>
</organism>
<evidence type="ECO:0000313" key="1">
    <source>
        <dbReference type="EMBL" id="GAA4973038.1"/>
    </source>
</evidence>
<keyword evidence="2" id="KW-1185">Reference proteome</keyword>
<dbReference type="RefSeq" id="WP_345677341.1">
    <property type="nucleotide sequence ID" value="NZ_BAABHS010000015.1"/>
</dbReference>
<dbReference type="EMBL" id="BAABHS010000015">
    <property type="protein sequence ID" value="GAA4973038.1"/>
    <property type="molecule type" value="Genomic_DNA"/>
</dbReference>
<protein>
    <recommendedName>
        <fullName evidence="3">DUF4265 domain-containing protein</fullName>
    </recommendedName>
</protein>
<accession>A0ABP9HKC5</accession>
<evidence type="ECO:0000313" key="2">
    <source>
        <dbReference type="Proteomes" id="UP001500466"/>
    </source>
</evidence>
<name>A0ABP9HKC5_9ACTN</name>
<reference evidence="2" key="1">
    <citation type="journal article" date="2019" name="Int. J. Syst. Evol. Microbiol.">
        <title>The Global Catalogue of Microorganisms (GCM) 10K type strain sequencing project: providing services to taxonomists for standard genome sequencing and annotation.</title>
        <authorList>
            <consortium name="The Broad Institute Genomics Platform"/>
            <consortium name="The Broad Institute Genome Sequencing Center for Infectious Disease"/>
            <person name="Wu L."/>
            <person name="Ma J."/>
        </authorList>
    </citation>
    <scope>NUCLEOTIDE SEQUENCE [LARGE SCALE GENOMIC DNA]</scope>
    <source>
        <strain evidence="2">JCM 17986</strain>
    </source>
</reference>
<dbReference type="InterPro" id="IPR025361">
    <property type="entry name" value="DUF4265"/>
</dbReference>
<dbReference type="Proteomes" id="UP001500466">
    <property type="component" value="Unassembled WGS sequence"/>
</dbReference>
<gene>
    <name evidence="1" type="ORF">GCM10023205_44250</name>
</gene>
<sequence>MSVPGAGESVAAEVRRIKVWFRFVPREGWLPHDREGLWAVQVGPDTARIENVPFLQDGVACGDIVRFTTDADGVHWAVGQVASSGGCTIRVLPVPDGPLGRSAAAVHERLAEFGLGGEAFSEEFPLVAFDVPVGADLRAIKALLVRGQGEGWWHFEEGSVTEAWRGV</sequence>
<evidence type="ECO:0008006" key="3">
    <source>
        <dbReference type="Google" id="ProtNLM"/>
    </source>
</evidence>
<proteinExistence type="predicted"/>
<comment type="caution">
    <text evidence="1">The sequence shown here is derived from an EMBL/GenBank/DDBJ whole genome shotgun (WGS) entry which is preliminary data.</text>
</comment>
<dbReference type="Pfam" id="PF14085">
    <property type="entry name" value="DUF4265"/>
    <property type="match status" value="1"/>
</dbReference>